<evidence type="ECO:0000256" key="6">
    <source>
        <dbReference type="SAM" id="SignalP"/>
    </source>
</evidence>
<keyword evidence="2 3" id="KW-0539">Nucleus</keyword>
<organism evidence="9 10">
    <name type="scientific">Cymbomonas tetramitiformis</name>
    <dbReference type="NCBI Taxonomy" id="36881"/>
    <lineage>
        <taxon>Eukaryota</taxon>
        <taxon>Viridiplantae</taxon>
        <taxon>Chlorophyta</taxon>
        <taxon>Pyramimonadophyceae</taxon>
        <taxon>Pyramimonadales</taxon>
        <taxon>Pyramimonadaceae</taxon>
        <taxon>Cymbomonas</taxon>
    </lineage>
</organism>
<feature type="compositionally biased region" description="Pro residues" evidence="5">
    <location>
        <begin position="562"/>
        <end position="573"/>
    </location>
</feature>
<feature type="compositionally biased region" description="Low complexity" evidence="5">
    <location>
        <begin position="176"/>
        <end position="191"/>
    </location>
</feature>
<accession>A0AAE0FR41</accession>
<dbReference type="CDD" id="cd20401">
    <property type="entry name" value="Tudor_AtPTM-like"/>
    <property type="match status" value="1"/>
</dbReference>
<dbReference type="PROSITE" id="PS50827">
    <property type="entry name" value="DDT"/>
    <property type="match status" value="1"/>
</dbReference>
<feature type="compositionally biased region" description="Low complexity" evidence="5">
    <location>
        <begin position="574"/>
        <end position="599"/>
    </location>
</feature>
<dbReference type="InterPro" id="IPR028941">
    <property type="entry name" value="WHIM2_dom"/>
</dbReference>
<feature type="region of interest" description="Disordered" evidence="5">
    <location>
        <begin position="411"/>
        <end position="500"/>
    </location>
</feature>
<evidence type="ECO:0008006" key="11">
    <source>
        <dbReference type="Google" id="ProtNLM"/>
    </source>
</evidence>
<evidence type="ECO:0000259" key="8">
    <source>
        <dbReference type="PROSITE" id="PS50827"/>
    </source>
</evidence>
<evidence type="ECO:0000256" key="3">
    <source>
        <dbReference type="PROSITE-ProRule" id="PRU00267"/>
    </source>
</evidence>
<dbReference type="Pfam" id="PF15613">
    <property type="entry name" value="WSD"/>
    <property type="match status" value="1"/>
</dbReference>
<comment type="caution">
    <text evidence="9">The sequence shown here is derived from an EMBL/GenBank/DDBJ whole genome shotgun (WGS) entry which is preliminary data.</text>
</comment>
<proteinExistence type="predicted"/>
<keyword evidence="4" id="KW-0175">Coiled coil</keyword>
<dbReference type="InterPro" id="IPR009071">
    <property type="entry name" value="HMG_box_dom"/>
</dbReference>
<feature type="domain" description="HMG box" evidence="7">
    <location>
        <begin position="126"/>
        <end position="184"/>
    </location>
</feature>
<gene>
    <name evidence="9" type="ORF">CYMTET_27080</name>
</gene>
<feature type="compositionally biased region" description="Low complexity" evidence="5">
    <location>
        <begin position="889"/>
        <end position="901"/>
    </location>
</feature>
<feature type="region of interest" description="Disordered" evidence="5">
    <location>
        <begin position="556"/>
        <end position="645"/>
    </location>
</feature>
<feature type="domain" description="DDT" evidence="8">
    <location>
        <begin position="649"/>
        <end position="710"/>
    </location>
</feature>
<dbReference type="SMART" id="SM00398">
    <property type="entry name" value="HMG"/>
    <property type="match status" value="1"/>
</dbReference>
<name>A0AAE0FR41_9CHLO</name>
<evidence type="ECO:0000256" key="2">
    <source>
        <dbReference type="ARBA" id="ARBA00023242"/>
    </source>
</evidence>
<feature type="region of interest" description="Disordered" evidence="5">
    <location>
        <begin position="813"/>
        <end position="920"/>
    </location>
</feature>
<feature type="compositionally biased region" description="Basic and acidic residues" evidence="5">
    <location>
        <begin position="429"/>
        <end position="446"/>
    </location>
</feature>
<keyword evidence="10" id="KW-1185">Reference proteome</keyword>
<dbReference type="InterPro" id="IPR018501">
    <property type="entry name" value="DDT_dom"/>
</dbReference>
<feature type="compositionally biased region" description="Basic and acidic residues" evidence="5">
    <location>
        <begin position="813"/>
        <end position="857"/>
    </location>
</feature>
<dbReference type="CDD" id="cd00084">
    <property type="entry name" value="HMG-box_SF"/>
    <property type="match status" value="1"/>
</dbReference>
<keyword evidence="3" id="KW-0238">DNA-binding</keyword>
<feature type="signal peptide" evidence="6">
    <location>
        <begin position="1"/>
        <end position="15"/>
    </location>
</feature>
<feature type="region of interest" description="Disordered" evidence="5">
    <location>
        <begin position="170"/>
        <end position="250"/>
    </location>
</feature>
<dbReference type="PANTHER" id="PTHR15546">
    <property type="entry name" value="BROMODOMAIN ADJACENT TO ZINC FINGER DOMAIN, 2A"/>
    <property type="match status" value="1"/>
</dbReference>
<dbReference type="EMBL" id="LGRX02014753">
    <property type="protein sequence ID" value="KAK3264158.1"/>
    <property type="molecule type" value="Genomic_DNA"/>
</dbReference>
<dbReference type="Proteomes" id="UP001190700">
    <property type="component" value="Unassembled WGS sequence"/>
</dbReference>
<evidence type="ECO:0000256" key="4">
    <source>
        <dbReference type="SAM" id="Coils"/>
    </source>
</evidence>
<evidence type="ECO:0000313" key="10">
    <source>
        <dbReference type="Proteomes" id="UP001190700"/>
    </source>
</evidence>
<dbReference type="PROSITE" id="PS50118">
    <property type="entry name" value="HMG_BOX_2"/>
    <property type="match status" value="1"/>
</dbReference>
<dbReference type="InterPro" id="IPR036910">
    <property type="entry name" value="HMG_box_dom_sf"/>
</dbReference>
<reference evidence="9 10" key="1">
    <citation type="journal article" date="2015" name="Genome Biol. Evol.">
        <title>Comparative Genomics of a Bacterivorous Green Alga Reveals Evolutionary Causalities and Consequences of Phago-Mixotrophic Mode of Nutrition.</title>
        <authorList>
            <person name="Burns J.A."/>
            <person name="Paasch A."/>
            <person name="Narechania A."/>
            <person name="Kim E."/>
        </authorList>
    </citation>
    <scope>NUCLEOTIDE SEQUENCE [LARGE SCALE GENOMIC DNA]</scope>
    <source>
        <strain evidence="9 10">PLY_AMNH</strain>
    </source>
</reference>
<dbReference type="PANTHER" id="PTHR15546:SF2">
    <property type="entry name" value="DDT DOMAIN-CONTAINING PROTEIN DDB_G0282237"/>
    <property type="match status" value="1"/>
</dbReference>
<dbReference type="InterPro" id="IPR053271">
    <property type="entry name" value="DDT_domain"/>
</dbReference>
<evidence type="ECO:0000313" key="9">
    <source>
        <dbReference type="EMBL" id="KAK3264158.1"/>
    </source>
</evidence>
<feature type="compositionally biased region" description="Acidic residues" evidence="5">
    <location>
        <begin position="600"/>
        <end position="625"/>
    </location>
</feature>
<feature type="compositionally biased region" description="Polar residues" evidence="5">
    <location>
        <begin position="206"/>
        <end position="235"/>
    </location>
</feature>
<feature type="DNA-binding region" description="HMG box" evidence="3">
    <location>
        <begin position="126"/>
        <end position="184"/>
    </location>
</feature>
<protein>
    <recommendedName>
        <fullName evidence="11">HMG box domain-containing protein</fullName>
    </recommendedName>
</protein>
<feature type="chain" id="PRO_5042064968" description="HMG box domain-containing protein" evidence="6">
    <location>
        <begin position="16"/>
        <end position="1328"/>
    </location>
</feature>
<keyword evidence="6" id="KW-0732">Signal</keyword>
<comment type="subcellular location">
    <subcellularLocation>
        <location evidence="1">Nucleus</location>
    </subcellularLocation>
</comment>
<evidence type="ECO:0000256" key="5">
    <source>
        <dbReference type="SAM" id="MobiDB-lite"/>
    </source>
</evidence>
<dbReference type="GO" id="GO:0003677">
    <property type="term" value="F:DNA binding"/>
    <property type="evidence" value="ECO:0007669"/>
    <property type="project" value="UniProtKB-UniRule"/>
</dbReference>
<dbReference type="Gene3D" id="1.10.30.10">
    <property type="entry name" value="High mobility group box domain"/>
    <property type="match status" value="1"/>
</dbReference>
<evidence type="ECO:0000259" key="7">
    <source>
        <dbReference type="PROSITE" id="PS50118"/>
    </source>
</evidence>
<dbReference type="Pfam" id="PF00505">
    <property type="entry name" value="HMG_box"/>
    <property type="match status" value="1"/>
</dbReference>
<dbReference type="GO" id="GO:0005634">
    <property type="term" value="C:nucleus"/>
    <property type="evidence" value="ECO:0007669"/>
    <property type="project" value="UniProtKB-SubCell"/>
</dbReference>
<feature type="region of interest" description="Disordered" evidence="5">
    <location>
        <begin position="105"/>
        <end position="129"/>
    </location>
</feature>
<feature type="compositionally biased region" description="Basic and acidic residues" evidence="5">
    <location>
        <begin position="453"/>
        <end position="488"/>
    </location>
</feature>
<dbReference type="InterPro" id="IPR047365">
    <property type="entry name" value="Tudor_AtPTM-like"/>
</dbReference>
<evidence type="ECO:0000256" key="1">
    <source>
        <dbReference type="ARBA" id="ARBA00004123"/>
    </source>
</evidence>
<feature type="coiled-coil region" evidence="4">
    <location>
        <begin position="1043"/>
        <end position="1077"/>
    </location>
</feature>
<dbReference type="SUPFAM" id="SSF47095">
    <property type="entry name" value="HMG-box"/>
    <property type="match status" value="1"/>
</dbReference>
<sequence length="1328" mass="146834">MRCHRSGFGIEKLVCVIILAIRWYRHLVPEAVTCLMADTSALPSQRVGVKLKTDIQHQGKVQELWQKVATVPSVVGKQTPLKEDLSNKVIARDMEMQEVALAEVVPAEDQNQSAVPANKPSEPKERQTNHTPYYFYCKASRAAVKKSNPEQTPKEISKILTQQWKALSEEGKAPFEAQSAASRQANAAQEKAVGKKVTTEGMEVPNTDTTTPVGPPSSKANASSGPAKLLSSTGAASAVSEVPSEKPVPAQRTLEMTIAAASAKLDREVETAVQKRMDKIAAQAGSAEAAHIAVAKKWKSLLVEQETNSVSLKLCEEELEEATHKTFELSEELTNFDGGSDRKALMAHRQKVAEAERHFTEEKEVRVKKWRSARKQLRDKEKVLARQEMEVEAEVEHAKAALAKAVEAKEKADPAAMAEQERSALVAKQQERKEKMQQRWWERESQKAMQQEAAKKEAVETAAKEQEAAELKEQEQQRREQERLEQQKQRAALRQQEAEERLRKRAYERLRAAEEKVVRQELAQAKSVFPVEDLLVPEAEKLVQAVQAKLDHVLSDAWQPSAAPPPAPEPSTAPEPEAAGAMETTAQAAAEGEGAAQEGADAEMEPSPEDDAMEEYEEMEIEPEGPPEPTGNELANWPEPGAEHLGWPVEQSMQALVVCQFTSIYAQTFGVPLVSLSSLQEALDAPGDAEGELHGLVENLLRALLEVRQAEAKSVGDPALLVPFMRWERALDELRWPEVLRRVVLIEEPADEAIRALAGRLGKGDGVYDLERVELLQLLQWLCDELAETGEAHEALDGMLEAHEEVLRERRRVKEEARKKEREEAEAKRLERKKEREEAEAKKKAEAEKAEAERAEAEAAAALASGAQPMEDGAPAAQGEVQSTTGDDAACAVAGAPTAAPAKEKAKPKRPKQEKAAAAVDGAALVGRRVRRFFDGNPKDPADGTVVEYLPASGEDCELWHIVHEDGDEEDLDREEVERSLRFFESAPPRGLTEERREYKGHPDDRKAMLVHRKWVTDEEVRIARIWQEYCRAAADEEMRAIAVLEERERAEAKAKAAAAKEQGRIEEAARAQLEQEWSEDMKFATRGMMLGMDRVWNRYWYFPAVEKTALFIEPADATGSGLGWGCYTTEEQVRALRERLEVRGVREAGLHQAISVQLRPMCAALSKRKKPAGAKAGGAGSAQEAVRRYTEMLAAVLEQFLELLEECGVGEPGSWKEWRRTVKGARAPWGRSAVKLVLELEEMVQGALNAECGKVEAGAASGAAADEAPGEARAQEMVERIASEEATEGGVVEEEEALFVYEGERVLGGAKKSTKLWSSEANRLAWR</sequence>
<feature type="non-terminal residue" evidence="9">
    <location>
        <position position="1328"/>
    </location>
</feature>